<evidence type="ECO:0000256" key="1">
    <source>
        <dbReference type="SAM" id="MobiDB-lite"/>
    </source>
</evidence>
<dbReference type="OrthoDB" id="10066605at2759"/>
<dbReference type="InterPro" id="IPR031529">
    <property type="entry name" value="IHO1"/>
</dbReference>
<dbReference type="PANTHER" id="PTHR35662:SF1">
    <property type="entry name" value="INTERACTOR OF HORMAD1 PROTEIN 1"/>
    <property type="match status" value="1"/>
</dbReference>
<comment type="caution">
    <text evidence="2">The sequence shown here is derived from an EMBL/GenBank/DDBJ whole genome shotgun (WGS) entry which is preliminary data.</text>
</comment>
<feature type="region of interest" description="Disordered" evidence="1">
    <location>
        <begin position="322"/>
        <end position="357"/>
    </location>
</feature>
<keyword evidence="3" id="KW-1185">Reference proteome</keyword>
<accession>A0A9D3QAC8</accession>
<dbReference type="EMBL" id="JAFDVH010000005">
    <property type="protein sequence ID" value="KAG7477885.1"/>
    <property type="molecule type" value="Genomic_DNA"/>
</dbReference>
<evidence type="ECO:0000313" key="2">
    <source>
        <dbReference type="EMBL" id="KAG7477885.1"/>
    </source>
</evidence>
<reference evidence="2" key="1">
    <citation type="submission" date="2021-01" db="EMBL/GenBank/DDBJ databases">
        <authorList>
            <person name="Zahm M."/>
            <person name="Roques C."/>
            <person name="Cabau C."/>
            <person name="Klopp C."/>
            <person name="Donnadieu C."/>
            <person name="Jouanno E."/>
            <person name="Lampietro C."/>
            <person name="Louis A."/>
            <person name="Herpin A."/>
            <person name="Echchiki A."/>
            <person name="Berthelot C."/>
            <person name="Parey E."/>
            <person name="Roest-Crollius H."/>
            <person name="Braasch I."/>
            <person name="Postlethwait J."/>
            <person name="Bobe J."/>
            <person name="Montfort J."/>
            <person name="Bouchez O."/>
            <person name="Begum T."/>
            <person name="Mejri S."/>
            <person name="Adams A."/>
            <person name="Chen W.-J."/>
            <person name="Guiguen Y."/>
        </authorList>
    </citation>
    <scope>NUCLEOTIDE SEQUENCE</scope>
    <source>
        <strain evidence="2">YG-15Mar2019-1</strain>
        <tissue evidence="2">Brain</tissue>
    </source>
</reference>
<dbReference type="PANTHER" id="PTHR35662">
    <property type="entry name" value="INTERACTOR OF HORMAD1 PROTEIN 1"/>
    <property type="match status" value="1"/>
</dbReference>
<evidence type="ECO:0000313" key="3">
    <source>
        <dbReference type="Proteomes" id="UP001046870"/>
    </source>
</evidence>
<protein>
    <submittedName>
        <fullName evidence="2">Uncharacterized protein</fullName>
    </submittedName>
</protein>
<feature type="region of interest" description="Disordered" evidence="1">
    <location>
        <begin position="423"/>
        <end position="443"/>
    </location>
</feature>
<name>A0A9D3QAC8_MEGAT</name>
<organism evidence="2 3">
    <name type="scientific">Megalops atlanticus</name>
    <name type="common">Tarpon</name>
    <name type="synonym">Clupea gigantea</name>
    <dbReference type="NCBI Taxonomy" id="7932"/>
    <lineage>
        <taxon>Eukaryota</taxon>
        <taxon>Metazoa</taxon>
        <taxon>Chordata</taxon>
        <taxon>Craniata</taxon>
        <taxon>Vertebrata</taxon>
        <taxon>Euteleostomi</taxon>
        <taxon>Actinopterygii</taxon>
        <taxon>Neopterygii</taxon>
        <taxon>Teleostei</taxon>
        <taxon>Elopiformes</taxon>
        <taxon>Megalopidae</taxon>
        <taxon>Megalops</taxon>
    </lineage>
</organism>
<dbReference type="Proteomes" id="UP001046870">
    <property type="component" value="Chromosome 5"/>
</dbReference>
<dbReference type="GO" id="GO:0007129">
    <property type="term" value="P:homologous chromosome pairing at meiosis"/>
    <property type="evidence" value="ECO:0007669"/>
    <property type="project" value="TreeGrafter"/>
</dbReference>
<dbReference type="AlphaFoldDB" id="A0A9D3QAC8"/>
<proteinExistence type="predicted"/>
<dbReference type="Pfam" id="PF15771">
    <property type="entry name" value="IHO1"/>
    <property type="match status" value="1"/>
</dbReference>
<dbReference type="GO" id="GO:0000794">
    <property type="term" value="C:condensed nuclear chromosome"/>
    <property type="evidence" value="ECO:0007669"/>
    <property type="project" value="TreeGrafter"/>
</dbReference>
<gene>
    <name evidence="2" type="ORF">MATL_G00074140</name>
</gene>
<dbReference type="GO" id="GO:0042138">
    <property type="term" value="P:meiotic DNA double-strand break formation"/>
    <property type="evidence" value="ECO:0007669"/>
    <property type="project" value="InterPro"/>
</dbReference>
<feature type="region of interest" description="Disordered" evidence="1">
    <location>
        <begin position="95"/>
        <end position="114"/>
    </location>
</feature>
<dbReference type="GO" id="GO:0006310">
    <property type="term" value="P:DNA recombination"/>
    <property type="evidence" value="ECO:0007669"/>
    <property type="project" value="InterPro"/>
</dbReference>
<sequence length="541" mass="59720">MTTYNRNMYPNVWNIKEILSISNGGTKSSSVGGPTSDYSSLTDSQFLFGSQFWPDQIQGLSQEFSFQSKNSQQNSQEVNEPKISTNYHTKPFLFGGDGKDKSKVPSFTSNKNKGVLDNFEEDKRKAKEKSESEVVMSELLQLKQCMEHMKIALSSVEGKIDSAKKEVVEGLDALRKTVQDTVGSMREGCTVQLEAVQSDLNSQAQTLREVADRDTRTVSEMAALKSCLHSLQRELESLSAGQSREQSVMEEALSLLQTWVSSQRPGTSMADSAVQTSPCPFERLCLVSEEKRYIQGLQLCSGLAMGTPGEVACMGLPHSDDKASGEISRSCSPVRSTEKERAETPAAGQRSYPTRSAVTHRADVRNTGDSTRQRNMAAVSCYPPTSRLVAERVRRSDGFSGMGEKRARETGAVRGIHNTSHRLKNAHNRKTSKRRGCRTWPSKRRKALSLAQNQRIAVLQADSEAIGGTGDTWLKQDTPTSEHADTNFNPCGMWSQDSSGSQLLTGYETTMASWVLPLCEPKSEITQKGLWQLFDMGDDSD</sequence>